<feature type="compositionally biased region" description="Low complexity" evidence="1">
    <location>
        <begin position="367"/>
        <end position="376"/>
    </location>
</feature>
<feature type="compositionally biased region" description="Polar residues" evidence="1">
    <location>
        <begin position="377"/>
        <end position="386"/>
    </location>
</feature>
<organism evidence="2 3">
    <name type="scientific">Bremerella volcania</name>
    <dbReference type="NCBI Taxonomy" id="2527984"/>
    <lineage>
        <taxon>Bacteria</taxon>
        <taxon>Pseudomonadati</taxon>
        <taxon>Planctomycetota</taxon>
        <taxon>Planctomycetia</taxon>
        <taxon>Pirellulales</taxon>
        <taxon>Pirellulaceae</taxon>
        <taxon>Bremerella</taxon>
    </lineage>
</organism>
<name>A0A518C870_9BACT</name>
<feature type="region of interest" description="Disordered" evidence="1">
    <location>
        <begin position="367"/>
        <end position="387"/>
    </location>
</feature>
<evidence type="ECO:0000256" key="1">
    <source>
        <dbReference type="SAM" id="MobiDB-lite"/>
    </source>
</evidence>
<gene>
    <name evidence="2" type="ORF">Pan97_24590</name>
</gene>
<dbReference type="RefSeq" id="WP_144972796.1">
    <property type="nucleotide sequence ID" value="NZ_CP036289.1"/>
</dbReference>
<dbReference type="OrthoDB" id="250229at2"/>
<dbReference type="Gene3D" id="1.20.5.340">
    <property type="match status" value="1"/>
</dbReference>
<dbReference type="Proteomes" id="UP000318626">
    <property type="component" value="Chromosome"/>
</dbReference>
<dbReference type="AlphaFoldDB" id="A0A518C870"/>
<protein>
    <submittedName>
        <fullName evidence="2">Uncharacterized protein</fullName>
    </submittedName>
</protein>
<accession>A0A518C870</accession>
<proteinExistence type="predicted"/>
<keyword evidence="3" id="KW-1185">Reference proteome</keyword>
<dbReference type="KEGG" id="bvo:Pan97_24590"/>
<sequence>MESPSRPTDAQRWLRFTNVGAETIPPFAIVGPQHDQNETYDAIESNNDVDFALRLGRPHATQHGHDASLFYINGYQDIRPSSRGRCTQTGMMQALIGYPNNSPPAWGDGLSIDASQTKTPFYLVPGSGGYKFIDFDGCPKTTFRDSTRTDYQFQIGWIVPASQSMVLDGAIIKDSSTLTTLPAGGILTFSGRDNPELVSFGLSRSRSYSSEVESLQARGFHCIHTTGHYLLSFTARVRSTDSDINTNIASNLLLTCRTNRVGNTQEFKTADQVEALAAAGDLDEESADYIFHKLRVAAEDQPADTNLVEGETVEVHRHWQTVSGSTVLELTEGELLFIYNPTGYEIEVSSMSGTLVLLSGAGHGSISSSSASSSSSDEAGNTNATQLGGRISTVEVAVGTLESDLGTLEATATSQAATITSHTATLASHTTSIATNASGITTNASAIADHETRVSDLETFETSATTAIAGNASNISTNTTDIATNASVIGNLEAFQATATTSIAANASDIASLQTFQTTTEAIFAAAIADDTYTTAAGDEITTANGVVTGFTQGAVTLPGTAGTNTYFLQTNGAGGTAWAKVVHQNWSENDSGHLVPDTSNIRDIGTTSLKPHSLHLAGDAHIDGLVEATGLTLSATTSLGDVIAELKGWGLIVRIDSGDTEHDVNVSSGYGFSGGSTQRKLLALFTASTNSGMTKRLDASWSAGHGNGGMATGTVAANATYYIHLIENDSTGVCDVMFDTSGAATNIPSGYTRYCPVGRVRTDASSHIRYVQSHESALGGAYVDTQPTDGEYLKYDAATGRYVTDIPSGGSSLTTVEIDQTNSPYASSAGERVNCTITSNTEVDLPASPGDGDTVLVRLHSTSSGATVTIDPGAEALIGEDTLYIGNITKQLHDEIEFQFDGTRWLATARTYGHFDRMTLSADMTANTAGTPTLIPHDQSDPDQLGDLRVGSKDVIKRANFYEITVQSSPRNNLSDQTYYETFGYVNGTKQVVGGDTSSGMTNSLNAFGTRRMWLEVGDEVTQYMMCGQANKGAWAGSAGYTSITVREVK</sequence>
<reference evidence="3" key="1">
    <citation type="submission" date="2019-02" db="EMBL/GenBank/DDBJ databases">
        <title>Deep-cultivation of Planctomycetes and their phenomic and genomic characterization uncovers novel biology.</title>
        <authorList>
            <person name="Wiegand S."/>
            <person name="Jogler M."/>
            <person name="Boedeker C."/>
            <person name="Pinto D."/>
            <person name="Vollmers J."/>
            <person name="Rivas-Marin E."/>
            <person name="Kohn T."/>
            <person name="Peeters S.H."/>
            <person name="Heuer A."/>
            <person name="Rast P."/>
            <person name="Oberbeckmann S."/>
            <person name="Bunk B."/>
            <person name="Jeske O."/>
            <person name="Meyerdierks A."/>
            <person name="Storesund J.E."/>
            <person name="Kallscheuer N."/>
            <person name="Luecker S."/>
            <person name="Lage O.M."/>
            <person name="Pohl T."/>
            <person name="Merkel B.J."/>
            <person name="Hornburger P."/>
            <person name="Mueller R.-W."/>
            <person name="Bruemmer F."/>
            <person name="Labrenz M."/>
            <person name="Spormann A.M."/>
            <person name="Op den Camp H."/>
            <person name="Overmann J."/>
            <person name="Amann R."/>
            <person name="Jetten M.S.M."/>
            <person name="Mascher T."/>
            <person name="Medema M.H."/>
            <person name="Devos D.P."/>
            <person name="Kaster A.-K."/>
            <person name="Ovreas L."/>
            <person name="Rohde M."/>
            <person name="Galperin M.Y."/>
            <person name="Jogler C."/>
        </authorList>
    </citation>
    <scope>NUCLEOTIDE SEQUENCE [LARGE SCALE GENOMIC DNA]</scope>
    <source>
        <strain evidence="3">Pan97</strain>
    </source>
</reference>
<evidence type="ECO:0000313" key="2">
    <source>
        <dbReference type="EMBL" id="QDU75427.1"/>
    </source>
</evidence>
<evidence type="ECO:0000313" key="3">
    <source>
        <dbReference type="Proteomes" id="UP000318626"/>
    </source>
</evidence>
<dbReference type="EMBL" id="CP036289">
    <property type="protein sequence ID" value="QDU75427.1"/>
    <property type="molecule type" value="Genomic_DNA"/>
</dbReference>